<protein>
    <recommendedName>
        <fullName evidence="3">AB hydrolase-1 domain-containing protein</fullName>
    </recommendedName>
</protein>
<dbReference type="SUPFAM" id="SSF53474">
    <property type="entry name" value="alpha/beta-Hydrolases"/>
    <property type="match status" value="1"/>
</dbReference>
<dbReference type="PANTHER" id="PTHR10794">
    <property type="entry name" value="ABHYDROLASE DOMAIN-CONTAINING PROTEIN"/>
    <property type="match status" value="1"/>
</dbReference>
<comment type="similarity">
    <text evidence="1">Belongs to the AB hydrolase superfamily. AB hydrolase 4 family.</text>
</comment>
<organism evidence="4 5">
    <name type="scientific">Triparma columacea</name>
    <dbReference type="NCBI Taxonomy" id="722753"/>
    <lineage>
        <taxon>Eukaryota</taxon>
        <taxon>Sar</taxon>
        <taxon>Stramenopiles</taxon>
        <taxon>Ochrophyta</taxon>
        <taxon>Bolidophyceae</taxon>
        <taxon>Parmales</taxon>
        <taxon>Triparmaceae</taxon>
        <taxon>Triparma</taxon>
    </lineage>
</organism>
<feature type="transmembrane region" description="Helical" evidence="2">
    <location>
        <begin position="17"/>
        <end position="36"/>
    </location>
</feature>
<evidence type="ECO:0000259" key="3">
    <source>
        <dbReference type="Pfam" id="PF12697"/>
    </source>
</evidence>
<keyword evidence="2" id="KW-0812">Transmembrane</keyword>
<accession>A0A9W7GIG0</accession>
<dbReference type="InterPro" id="IPR000073">
    <property type="entry name" value="AB_hydrolase_1"/>
</dbReference>
<comment type="caution">
    <text evidence="4">The sequence shown here is derived from an EMBL/GenBank/DDBJ whole genome shotgun (WGS) entry which is preliminary data.</text>
</comment>
<name>A0A9W7GIG0_9STRA</name>
<evidence type="ECO:0000313" key="4">
    <source>
        <dbReference type="EMBL" id="GMI45740.1"/>
    </source>
</evidence>
<feature type="transmembrane region" description="Helical" evidence="2">
    <location>
        <begin position="57"/>
        <end position="75"/>
    </location>
</feature>
<keyword evidence="2" id="KW-1133">Transmembrane helix</keyword>
<dbReference type="PANTHER" id="PTHR10794:SF93">
    <property type="entry name" value="SERINE AMINOPEPTIDASE S33 DOMAIN-CONTAINING PROTEIN"/>
    <property type="match status" value="1"/>
</dbReference>
<gene>
    <name evidence="4" type="ORF">TrCOL_g13462</name>
</gene>
<dbReference type="InterPro" id="IPR050960">
    <property type="entry name" value="AB_hydrolase_4_sf"/>
</dbReference>
<evidence type="ECO:0000313" key="5">
    <source>
        <dbReference type="Proteomes" id="UP001165065"/>
    </source>
</evidence>
<dbReference type="EMBL" id="BRYA01000263">
    <property type="protein sequence ID" value="GMI45740.1"/>
    <property type="molecule type" value="Genomic_DNA"/>
</dbReference>
<dbReference type="OrthoDB" id="247542at2759"/>
<proteinExistence type="inferred from homology"/>
<evidence type="ECO:0000256" key="1">
    <source>
        <dbReference type="ARBA" id="ARBA00010884"/>
    </source>
</evidence>
<sequence>MDTMHDIDNMTSLIEPIFLFFCTVTFNAYFFHRILFPKAKPTEAKSSEVPFSNRIPVRIAILVGLAAYYFGPLYYNTGGLEDFIQGSDPKLEQILALSPSILKGPSPPWMLQNRHMQFVPWMIQNEFHRGGIPFERHEFNVSACLDKGVKDCVHDPSLNETISLDIFPPLDPSSEYSTNFNSSSPVVLVAPGLRCFSQDLPSNMIIRRLWAEGFRTVAINRRGHTPDQLLKAPRWNLFGDVDDLEQVYWHVKNNLVAPNTALFLHGISSGCAVVVRALSVWDKRKETNPELPSPTFVGSITLTPGYDTSKVLKRERFKFPYNALMTAMVKDHFVHQNEAVLRELDSEAVDKTLAAESLQDFLDAAAPFAGYKNADAYYEGENPVNELHFISTPVFVMNSLDDPCCAISNLYEKSPYPQHNNMSYAELVGKTKRGLIAVTKTGSHCPFLDGTFFPFTKDPFNGYWMISSWADTAAVEFYSAALKVYDERRFL</sequence>
<dbReference type="Proteomes" id="UP001165065">
    <property type="component" value="Unassembled WGS sequence"/>
</dbReference>
<dbReference type="Gene3D" id="3.40.50.1820">
    <property type="entry name" value="alpha/beta hydrolase"/>
    <property type="match status" value="1"/>
</dbReference>
<reference evidence="5" key="1">
    <citation type="journal article" date="2023" name="Commun. Biol.">
        <title>Genome analysis of Parmales, the sister group of diatoms, reveals the evolutionary specialization of diatoms from phago-mixotrophs to photoautotrophs.</title>
        <authorList>
            <person name="Ban H."/>
            <person name="Sato S."/>
            <person name="Yoshikawa S."/>
            <person name="Yamada K."/>
            <person name="Nakamura Y."/>
            <person name="Ichinomiya M."/>
            <person name="Sato N."/>
            <person name="Blanc-Mathieu R."/>
            <person name="Endo H."/>
            <person name="Kuwata A."/>
            <person name="Ogata H."/>
        </authorList>
    </citation>
    <scope>NUCLEOTIDE SEQUENCE [LARGE SCALE GENOMIC DNA]</scope>
</reference>
<keyword evidence="2" id="KW-0472">Membrane</keyword>
<dbReference type="AlphaFoldDB" id="A0A9W7GIG0"/>
<feature type="domain" description="AB hydrolase-1" evidence="3">
    <location>
        <begin position="187"/>
        <end position="449"/>
    </location>
</feature>
<dbReference type="InterPro" id="IPR029058">
    <property type="entry name" value="AB_hydrolase_fold"/>
</dbReference>
<dbReference type="GO" id="GO:0047372">
    <property type="term" value="F:monoacylglycerol lipase activity"/>
    <property type="evidence" value="ECO:0007669"/>
    <property type="project" value="TreeGrafter"/>
</dbReference>
<evidence type="ECO:0000256" key="2">
    <source>
        <dbReference type="SAM" id="Phobius"/>
    </source>
</evidence>
<keyword evidence="5" id="KW-1185">Reference proteome</keyword>
<dbReference type="GO" id="GO:0034338">
    <property type="term" value="F:short-chain carboxylesterase activity"/>
    <property type="evidence" value="ECO:0007669"/>
    <property type="project" value="TreeGrafter"/>
</dbReference>
<dbReference type="Pfam" id="PF12697">
    <property type="entry name" value="Abhydrolase_6"/>
    <property type="match status" value="1"/>
</dbReference>